<reference evidence="1" key="1">
    <citation type="submission" date="2022-10" db="EMBL/GenBank/DDBJ databases">
        <title>Culturing micro-colonial fungi from biological soil crusts in the Mojave desert and describing Neophaeococcomyces mojavensis, and introducing the new genera and species Taxawa tesnikishii.</title>
        <authorList>
            <person name="Kurbessoian T."/>
            <person name="Stajich J.E."/>
        </authorList>
    </citation>
    <scope>NUCLEOTIDE SEQUENCE</scope>
    <source>
        <strain evidence="1">JES_112</strain>
    </source>
</reference>
<accession>A0ACC3A6T0</accession>
<proteinExistence type="predicted"/>
<comment type="caution">
    <text evidence="1">The sequence shown here is derived from an EMBL/GenBank/DDBJ whole genome shotgun (WGS) entry which is preliminary data.</text>
</comment>
<keyword evidence="2" id="KW-1185">Reference proteome</keyword>
<evidence type="ECO:0000313" key="1">
    <source>
        <dbReference type="EMBL" id="KAJ9656237.1"/>
    </source>
</evidence>
<protein>
    <submittedName>
        <fullName evidence="1">Rad2 nuclease</fullName>
    </submittedName>
</protein>
<sequence>MGVSGLLPLLKSIHKHTSLKAYAGQTLGVDGFGWLHRGAIACALNLAIDNPTTQYVSFVVNKVRLLLDFGITPYLVFDGDALPSKAGTNSKRRAERVAAKELGLSLLRSGKKDQAFQEFQKAVTITSQMTHNVIEALRKMNVQVLVAPYEADAQLAYLEQQGIIDGVLSEDSDLLVFGVKKLITKLDQHGSCVEINRADFMLNKDISFAGWSDTMFRRMAILSGCDYLPSVNKVGLKTAHEHVKKYKDISRIIRAMAFNGKYTIPDGYVSDFHDAERSFLYHRVFCPKAGKLVFLNPLPPDLKEEDMPYLGQYVDPEIAIGVACGDLDPKTKQPFVSSGTASSRMPLFENRRQTIAGSADLKSKRSIDNFFKPHRRPLAELDPNSLTPSPSQQRVLERNRNVSWEPRPVNSAPQLRRTVTDVPVVPYSNSNTPVTRSHTDRSTFLSRAASLSTYKPAKRIRLCSELDEVSPSKEIKQSRFFSPSSAQQSPLTRKKTRDRARKAQFDVFSDDSIEGIMLDFEQQTQEITKADIPYPSLPSPPNHEDTSEAVDLVPQSSPVKAQEAHIDSQSSHGTAELNAISLESQEHDTTTVIEVTQADDPEAFIDLLEYHVSQLNEKARAQSANQSRTFSQQSPEKQAAALASLNKFSAVRQASAIDALEEDFDIEAEDIVSPQRERARKFRSLAKTFALQSPSLQSHALESLGKATVSKPKPISNIQHHIHPPNLKGSEDALALIRSSDNEDEWLEVAEERQQPVRTIDIKVFSYTS</sequence>
<organism evidence="1 2">
    <name type="scientific">Neophaeococcomyces mojaviensis</name>
    <dbReference type="NCBI Taxonomy" id="3383035"/>
    <lineage>
        <taxon>Eukaryota</taxon>
        <taxon>Fungi</taxon>
        <taxon>Dikarya</taxon>
        <taxon>Ascomycota</taxon>
        <taxon>Pezizomycotina</taxon>
        <taxon>Eurotiomycetes</taxon>
        <taxon>Chaetothyriomycetidae</taxon>
        <taxon>Chaetothyriales</taxon>
        <taxon>Chaetothyriales incertae sedis</taxon>
        <taxon>Neophaeococcomyces</taxon>
    </lineage>
</organism>
<dbReference type="Proteomes" id="UP001172386">
    <property type="component" value="Unassembled WGS sequence"/>
</dbReference>
<gene>
    <name evidence="1" type="primary">EXO1</name>
    <name evidence="1" type="ORF">H2198_005088</name>
</gene>
<dbReference type="EMBL" id="JAPDRQ010000081">
    <property type="protein sequence ID" value="KAJ9656237.1"/>
    <property type="molecule type" value="Genomic_DNA"/>
</dbReference>
<evidence type="ECO:0000313" key="2">
    <source>
        <dbReference type="Proteomes" id="UP001172386"/>
    </source>
</evidence>
<name>A0ACC3A6T0_9EURO</name>